<sequence>MHGVTPLLQKDMVGLMAGTYNVTVTDANGCTATISVTVTQPAAISTSGVATHVNCNGGSNGTVDLTVTGGTAPYTYAWSNTATTEDMVGLMAGTYNVTVTDANGCTATTSVTVSQPAAISASGVATHVSCNGGSNGTVDLTVVGGTAPYTYAWSNTATTEDMVGLISGTYSVTVTDANGCTATTSATVIEPTALVAASVVDSNASCNGGSDGSATASATGGNSTIYVCME</sequence>
<keyword evidence="2" id="KW-1185">Reference proteome</keyword>
<organism evidence="1 2">
    <name type="scientific">Winogradskyella sediminis</name>
    <dbReference type="NCBI Taxonomy" id="1382466"/>
    <lineage>
        <taxon>Bacteria</taxon>
        <taxon>Pseudomonadati</taxon>
        <taxon>Bacteroidota</taxon>
        <taxon>Flavobacteriia</taxon>
        <taxon>Flavobacteriales</taxon>
        <taxon>Flavobacteriaceae</taxon>
        <taxon>Winogradskyella</taxon>
    </lineage>
</organism>
<dbReference type="STRING" id="1249933.SAMN04489797_3257"/>
<dbReference type="Gene3D" id="2.60.40.740">
    <property type="match status" value="3"/>
</dbReference>
<evidence type="ECO:0000313" key="2">
    <source>
        <dbReference type="Proteomes" id="UP000198963"/>
    </source>
</evidence>
<dbReference type="Proteomes" id="UP000198963">
    <property type="component" value="Chromosome I"/>
</dbReference>
<evidence type="ECO:0000313" key="1">
    <source>
        <dbReference type="EMBL" id="SDT10205.1"/>
    </source>
</evidence>
<proteinExistence type="predicted"/>
<gene>
    <name evidence="1" type="ORF">SAMN04489797_3257</name>
</gene>
<dbReference type="AlphaFoldDB" id="A0A1H1XLL5"/>
<reference evidence="1 2" key="1">
    <citation type="submission" date="2016-10" db="EMBL/GenBank/DDBJ databases">
        <authorList>
            <person name="Varghese N."/>
            <person name="Submissions S."/>
        </authorList>
    </citation>
    <scope>NUCLEOTIDE SEQUENCE [LARGE SCALE GENOMIC DNA]</scope>
    <source>
        <strain evidence="1 2">RHA_55</strain>
    </source>
</reference>
<name>A0A1H1XLL5_9FLAO</name>
<dbReference type="Pfam" id="PF13573">
    <property type="entry name" value="SprB"/>
    <property type="match status" value="3"/>
</dbReference>
<dbReference type="EMBL" id="LT629774">
    <property type="protein sequence ID" value="SDT10205.1"/>
    <property type="molecule type" value="Genomic_DNA"/>
</dbReference>
<protein>
    <submittedName>
        <fullName evidence="1">SprB repeat-containing protein</fullName>
    </submittedName>
</protein>
<dbReference type="RefSeq" id="WP_092447675.1">
    <property type="nucleotide sequence ID" value="NZ_LT629774.1"/>
</dbReference>
<dbReference type="InterPro" id="IPR025667">
    <property type="entry name" value="SprB_repeat"/>
</dbReference>
<accession>A0A1H1XLL5</accession>